<sequence length="104" mass="11804">MLDVVSEAARWMGLHLNVAKCTSLHIDSRQKSCIPDSTLTIQDQIPLLSCLFLFSLFTMEQNPRHQCVSPSSFPNSTVSCICGGRLREYCLQESIVNKDWKTWP</sequence>
<organism evidence="1 2">
    <name type="scientific">Alligator mississippiensis</name>
    <name type="common">American alligator</name>
    <dbReference type="NCBI Taxonomy" id="8496"/>
    <lineage>
        <taxon>Eukaryota</taxon>
        <taxon>Metazoa</taxon>
        <taxon>Chordata</taxon>
        <taxon>Craniata</taxon>
        <taxon>Vertebrata</taxon>
        <taxon>Euteleostomi</taxon>
        <taxon>Archelosauria</taxon>
        <taxon>Archosauria</taxon>
        <taxon>Crocodylia</taxon>
        <taxon>Alligatoridae</taxon>
        <taxon>Alligatorinae</taxon>
        <taxon>Alligator</taxon>
    </lineage>
</organism>
<comment type="caution">
    <text evidence="1">The sequence shown here is derived from an EMBL/GenBank/DDBJ whole genome shotgun (WGS) entry which is preliminary data.</text>
</comment>
<dbReference type="EMBL" id="AKHW03004704">
    <property type="protein sequence ID" value="KYO29329.1"/>
    <property type="molecule type" value="Genomic_DNA"/>
</dbReference>
<proteinExistence type="predicted"/>
<gene>
    <name evidence="1" type="ORF">Y1Q_0017970</name>
</gene>
<evidence type="ECO:0000313" key="2">
    <source>
        <dbReference type="Proteomes" id="UP000050525"/>
    </source>
</evidence>
<evidence type="ECO:0000313" key="1">
    <source>
        <dbReference type="EMBL" id="KYO29329.1"/>
    </source>
</evidence>
<accession>A0A151MY32</accession>
<protein>
    <submittedName>
        <fullName evidence="1">Uncharacterized protein</fullName>
    </submittedName>
</protein>
<reference evidence="1 2" key="1">
    <citation type="journal article" date="2012" name="Genome Biol.">
        <title>Sequencing three crocodilian genomes to illuminate the evolution of archosaurs and amniotes.</title>
        <authorList>
            <person name="St John J.A."/>
            <person name="Braun E.L."/>
            <person name="Isberg S.R."/>
            <person name="Miles L.G."/>
            <person name="Chong A.Y."/>
            <person name="Gongora J."/>
            <person name="Dalzell P."/>
            <person name="Moran C."/>
            <person name="Bed'hom B."/>
            <person name="Abzhanov A."/>
            <person name="Burgess S.C."/>
            <person name="Cooksey A.M."/>
            <person name="Castoe T.A."/>
            <person name="Crawford N.G."/>
            <person name="Densmore L.D."/>
            <person name="Drew J.C."/>
            <person name="Edwards S.V."/>
            <person name="Faircloth B.C."/>
            <person name="Fujita M.K."/>
            <person name="Greenwold M.J."/>
            <person name="Hoffmann F.G."/>
            <person name="Howard J.M."/>
            <person name="Iguchi T."/>
            <person name="Janes D.E."/>
            <person name="Khan S.Y."/>
            <person name="Kohno S."/>
            <person name="de Koning A.J."/>
            <person name="Lance S.L."/>
            <person name="McCarthy F.M."/>
            <person name="McCormack J.E."/>
            <person name="Merchant M.E."/>
            <person name="Peterson D.G."/>
            <person name="Pollock D.D."/>
            <person name="Pourmand N."/>
            <person name="Raney B.J."/>
            <person name="Roessler K.A."/>
            <person name="Sanford J.R."/>
            <person name="Sawyer R.H."/>
            <person name="Schmidt C.J."/>
            <person name="Triplett E.W."/>
            <person name="Tuberville T.D."/>
            <person name="Venegas-Anaya M."/>
            <person name="Howard J.T."/>
            <person name="Jarvis E.D."/>
            <person name="Guillette L.J.Jr."/>
            <person name="Glenn T.C."/>
            <person name="Green R.E."/>
            <person name="Ray D.A."/>
        </authorList>
    </citation>
    <scope>NUCLEOTIDE SEQUENCE [LARGE SCALE GENOMIC DNA]</scope>
    <source>
        <strain evidence="1">KSC_2009_1</strain>
    </source>
</reference>
<dbReference type="AlphaFoldDB" id="A0A151MY32"/>
<dbReference type="Proteomes" id="UP000050525">
    <property type="component" value="Unassembled WGS sequence"/>
</dbReference>
<name>A0A151MY32_ALLMI</name>
<keyword evidence="2" id="KW-1185">Reference proteome</keyword>